<evidence type="ECO:0000313" key="3">
    <source>
        <dbReference type="Proteomes" id="UP000669239"/>
    </source>
</evidence>
<reference evidence="2 3" key="1">
    <citation type="journal article" date="2020" name="Cell Host Microbe">
        <title>Functional and Genomic Variation between Human-Derived Isolates of Lachnospiraceae Reveals Inter- and Intra-Species Diversity.</title>
        <authorList>
            <person name="Sorbara M.T."/>
            <person name="Littmann E.R."/>
            <person name="Fontana E."/>
            <person name="Moody T.U."/>
            <person name="Kohout C.E."/>
            <person name="Gjonbalaj M."/>
            <person name="Eaton V."/>
            <person name="Seok R."/>
            <person name="Leiner I.M."/>
            <person name="Pamer E.G."/>
        </authorList>
    </citation>
    <scope>NUCLEOTIDE SEQUENCE [LARGE SCALE GENOMIC DNA]</scope>
    <source>
        <strain evidence="2 3">MSK.1.17</strain>
    </source>
</reference>
<feature type="coiled-coil region" evidence="1">
    <location>
        <begin position="278"/>
        <end position="372"/>
    </location>
</feature>
<accession>A0ABX2HT98</accession>
<organism evidence="2 3">
    <name type="scientific">Enterocloster aldenensis</name>
    <dbReference type="NCBI Taxonomy" id="358742"/>
    <lineage>
        <taxon>Bacteria</taxon>
        <taxon>Bacillati</taxon>
        <taxon>Bacillota</taxon>
        <taxon>Clostridia</taxon>
        <taxon>Lachnospirales</taxon>
        <taxon>Lachnospiraceae</taxon>
        <taxon>Enterocloster</taxon>
    </lineage>
</organism>
<protein>
    <recommendedName>
        <fullName evidence="4">Rad50/SbcC-type AAA domain-containing protein</fullName>
    </recommendedName>
</protein>
<keyword evidence="3" id="KW-1185">Reference proteome</keyword>
<evidence type="ECO:0000313" key="2">
    <source>
        <dbReference type="EMBL" id="NSJ52726.1"/>
    </source>
</evidence>
<keyword evidence="1" id="KW-0175">Coiled coil</keyword>
<dbReference type="InterPro" id="IPR027417">
    <property type="entry name" value="P-loop_NTPase"/>
</dbReference>
<evidence type="ECO:0008006" key="4">
    <source>
        <dbReference type="Google" id="ProtNLM"/>
    </source>
</evidence>
<dbReference type="Proteomes" id="UP000669239">
    <property type="component" value="Unassembled WGS sequence"/>
</dbReference>
<dbReference type="EMBL" id="JAAITT010000104">
    <property type="protein sequence ID" value="NSJ52726.1"/>
    <property type="molecule type" value="Genomic_DNA"/>
</dbReference>
<dbReference type="Gene3D" id="3.40.50.300">
    <property type="entry name" value="P-loop containing nucleotide triphosphate hydrolases"/>
    <property type="match status" value="1"/>
</dbReference>
<comment type="caution">
    <text evidence="2">The sequence shown here is derived from an EMBL/GenBank/DDBJ whole genome shotgun (WGS) entry which is preliminary data.</text>
</comment>
<sequence>MLRINRLRIEIKTANESNGGVYGFDERFSSRLTFIASLSNTAGKSSVIEAILYCLGFEEIIGGRNEKVLTSVYKSIIHDGEQDWNVLESGMYLEISNGNETVTIYRAAKLESRDSRLVTVYYGDFDSIGSQSTQPEDMYLHDGGAASNEKGFHSFLESFLHIQLPLVQTNGNDQKLYLQVIFSGLFIEQKHGWADIFSGMPYFGIRDAKKRVVEFLLGLDTFKNEREKNRLKTTGNAIIREWKGVFDDINRNVTRESCSISGLPMQPKIMNSNDFKAISVTTIDKKSLENVISELQDEHDSIKCLKPRNIDNFENLNKELQTISETILSFEQKESECLDQINVSRSAVAQAERSLEVVIRDLRNNKDAAKLQSMGSTIGCQISRNICPTCNQPIEDSLLHLGKDIPIMSIEENIRHLEGQKSVLEFTRDSHKTNIEQLSLVKNDLQSRLVTLRRLAQTIRSDIYSTETEWSEFIVQKLVEVESKIRGYKQLQSFILLQLEEIRKLSTRWKKYREEYEKLPKKDISESDAEIIAAFKRNFIKNLRKYKYKSAPDIEAVDIPVETCLPSIDGFDMKFDSSASDNIRIIWSFTIALLQTSLEKEGNHPGLLIFDEPAQHSIVTSDMESLIQSVLDLKESAQVIVGITLNKKKKKKSIENLPVEDATIINIGERAFKLFDYKS</sequence>
<gene>
    <name evidence="2" type="ORF">G5B36_29265</name>
</gene>
<proteinExistence type="predicted"/>
<evidence type="ECO:0000256" key="1">
    <source>
        <dbReference type="SAM" id="Coils"/>
    </source>
</evidence>
<dbReference type="RefSeq" id="WP_173906285.1">
    <property type="nucleotide sequence ID" value="NZ_JAAITT010000104.1"/>
</dbReference>
<name>A0ABX2HT98_9FIRM</name>